<dbReference type="GO" id="GO:0005739">
    <property type="term" value="C:mitochondrion"/>
    <property type="evidence" value="ECO:0007669"/>
    <property type="project" value="TreeGrafter"/>
</dbReference>
<keyword evidence="5" id="KW-0648">Protein biosynthesis</keyword>
<organism evidence="9 10">
    <name type="scientific">Mycoemilia scoparia</name>
    <dbReference type="NCBI Taxonomy" id="417184"/>
    <lineage>
        <taxon>Eukaryota</taxon>
        <taxon>Fungi</taxon>
        <taxon>Fungi incertae sedis</taxon>
        <taxon>Zoopagomycota</taxon>
        <taxon>Kickxellomycotina</taxon>
        <taxon>Kickxellomycetes</taxon>
        <taxon>Kickxellales</taxon>
        <taxon>Kickxellaceae</taxon>
        <taxon>Mycoemilia</taxon>
    </lineage>
</organism>
<dbReference type="Gene3D" id="3.30.1360.30">
    <property type="entry name" value="GAD-like domain"/>
    <property type="match status" value="1"/>
</dbReference>
<dbReference type="PROSITE" id="PS50862">
    <property type="entry name" value="AA_TRNA_LIGASE_II"/>
    <property type="match status" value="1"/>
</dbReference>
<dbReference type="InterPro" id="IPR045864">
    <property type="entry name" value="aa-tRNA-synth_II/BPL/LPL"/>
</dbReference>
<keyword evidence="3" id="KW-0547">Nucleotide-binding</keyword>
<dbReference type="Gene3D" id="3.30.930.10">
    <property type="entry name" value="Bira Bifunctional Protein, Domain 2"/>
    <property type="match status" value="1"/>
</dbReference>
<dbReference type="InterPro" id="IPR012340">
    <property type="entry name" value="NA-bd_OB-fold"/>
</dbReference>
<dbReference type="InterPro" id="IPR004364">
    <property type="entry name" value="Aa-tRNA-synt_II"/>
</dbReference>
<dbReference type="GO" id="GO:0004815">
    <property type="term" value="F:aspartate-tRNA ligase activity"/>
    <property type="evidence" value="ECO:0007669"/>
    <property type="project" value="UniProtKB-EC"/>
</dbReference>
<dbReference type="SUPFAM" id="SSF55681">
    <property type="entry name" value="Class II aaRS and biotin synthetases"/>
    <property type="match status" value="1"/>
</dbReference>
<comment type="caution">
    <text evidence="9">The sequence shown here is derived from an EMBL/GenBank/DDBJ whole genome shotgun (WGS) entry which is preliminary data.</text>
</comment>
<sequence>MVSDLTLESLVQIKGTVRARPESEIRDNGRSNKVEVAIEYIEILNKAYPQLPLNPSNEKSLPNERTRLLNRHLDLRRSEMQYRLKQRSKITHKIREYLQESGFVDIETPLLFKSTPEGAREFIVPTRVSPGLCYALPQSPQQFKQMLMAAGYDRYYQIARCFRDEDLRADRQPEFTQVDIEMSFISKDDIQMLIEGMMRGVLKVAKGLDISQDPFPTMTYNEAINTYGSDKPDTRYGLCIQEIKDLSTDKVRVEALHIPDSADVVSGADIKKIQEMCRSGPAYGESIVTTIHKYLENRGDARPTLTGTSKVSLLKKVASSTCGEFSGADPATILKKVIPGIKDNDVVIISERLRDSGGLVLGNTTLGRIRLYLANVLREAGRLDINANAYEFLWVHDFPLFTREVVDAEQSNGGKPAELEQPEDPREKQVKLSESWASTHHPFTAPTTSNINEIVNDPKKAVGKHYDLVLNGVELGGGSIRIHNPQIQKTIFNDILKLEPHVQSRFDHLISALGHGCPPHGGIALGLDRLVSIVCNTPSVRDVIAFPKSVNGFDIFNHAPALVPDAELKQYGLRVVGPESPDMSDSQLKN</sequence>
<evidence type="ECO:0000256" key="2">
    <source>
        <dbReference type="ARBA" id="ARBA00022598"/>
    </source>
</evidence>
<feature type="region of interest" description="Disordered" evidence="7">
    <location>
        <begin position="409"/>
        <end position="428"/>
    </location>
</feature>
<dbReference type="Proteomes" id="UP001150538">
    <property type="component" value="Unassembled WGS sequence"/>
</dbReference>
<evidence type="ECO:0000256" key="3">
    <source>
        <dbReference type="ARBA" id="ARBA00022741"/>
    </source>
</evidence>
<accession>A0A9W8DVI1</accession>
<protein>
    <submittedName>
        <fullName evidence="9">Aspartate--tRNA ligase msd1</fullName>
        <ecNumber evidence="9">6.1.1.12</ecNumber>
    </submittedName>
</protein>
<dbReference type="PRINTS" id="PR01042">
    <property type="entry name" value="TRNASYNTHASP"/>
</dbReference>
<evidence type="ECO:0000259" key="8">
    <source>
        <dbReference type="PROSITE" id="PS50862"/>
    </source>
</evidence>
<dbReference type="GO" id="GO:0005524">
    <property type="term" value="F:ATP binding"/>
    <property type="evidence" value="ECO:0007669"/>
    <property type="project" value="UniProtKB-KW"/>
</dbReference>
<dbReference type="EC" id="6.1.1.12" evidence="9"/>
<evidence type="ECO:0000256" key="1">
    <source>
        <dbReference type="ARBA" id="ARBA00006303"/>
    </source>
</evidence>
<keyword evidence="4" id="KW-0067">ATP-binding</keyword>
<evidence type="ECO:0000256" key="5">
    <source>
        <dbReference type="ARBA" id="ARBA00022917"/>
    </source>
</evidence>
<name>A0A9W8DVI1_9FUNG</name>
<keyword evidence="6" id="KW-0030">Aminoacyl-tRNA synthetase</keyword>
<dbReference type="PANTHER" id="PTHR22594:SF5">
    <property type="entry name" value="ASPARTATE--TRNA LIGASE, MITOCHONDRIAL"/>
    <property type="match status" value="1"/>
</dbReference>
<dbReference type="EMBL" id="JANBPU010000019">
    <property type="protein sequence ID" value="KAJ1919996.1"/>
    <property type="molecule type" value="Genomic_DNA"/>
</dbReference>
<dbReference type="PANTHER" id="PTHR22594">
    <property type="entry name" value="ASPARTYL/LYSYL-TRNA SYNTHETASE"/>
    <property type="match status" value="1"/>
</dbReference>
<feature type="domain" description="Aminoacyl-transfer RNA synthetases class-II family profile" evidence="8">
    <location>
        <begin position="84"/>
        <end position="564"/>
    </location>
</feature>
<proteinExistence type="inferred from homology"/>
<dbReference type="NCBIfam" id="NF001750">
    <property type="entry name" value="PRK00476.1"/>
    <property type="match status" value="1"/>
</dbReference>
<evidence type="ECO:0000256" key="6">
    <source>
        <dbReference type="ARBA" id="ARBA00023146"/>
    </source>
</evidence>
<dbReference type="Pfam" id="PF00152">
    <property type="entry name" value="tRNA-synt_2"/>
    <property type="match status" value="1"/>
</dbReference>
<evidence type="ECO:0000313" key="10">
    <source>
        <dbReference type="Proteomes" id="UP001150538"/>
    </source>
</evidence>
<evidence type="ECO:0000256" key="4">
    <source>
        <dbReference type="ARBA" id="ARBA00022840"/>
    </source>
</evidence>
<dbReference type="AlphaFoldDB" id="A0A9W8DVI1"/>
<evidence type="ECO:0000313" key="9">
    <source>
        <dbReference type="EMBL" id="KAJ1919996.1"/>
    </source>
</evidence>
<dbReference type="InterPro" id="IPR047090">
    <property type="entry name" value="AspRS_core"/>
</dbReference>
<gene>
    <name evidence="9" type="primary">MSD1</name>
    <name evidence="9" type="ORF">H4219_001657</name>
</gene>
<dbReference type="HAMAP" id="MF_00044">
    <property type="entry name" value="Asp_tRNA_synth_type1"/>
    <property type="match status" value="1"/>
</dbReference>
<dbReference type="InterPro" id="IPR006195">
    <property type="entry name" value="aa-tRNA-synth_II"/>
</dbReference>
<dbReference type="Gene3D" id="2.40.50.140">
    <property type="entry name" value="Nucleic acid-binding proteins"/>
    <property type="match status" value="1"/>
</dbReference>
<dbReference type="InterPro" id="IPR004524">
    <property type="entry name" value="Asp-tRNA-ligase_1"/>
</dbReference>
<evidence type="ECO:0000256" key="7">
    <source>
        <dbReference type="SAM" id="MobiDB-lite"/>
    </source>
</evidence>
<comment type="similarity">
    <text evidence="1">Belongs to the class-II aminoacyl-tRNA synthetase family. Type 1 subfamily.</text>
</comment>
<dbReference type="CDD" id="cd00777">
    <property type="entry name" value="AspRS_core"/>
    <property type="match status" value="1"/>
</dbReference>
<keyword evidence="10" id="KW-1185">Reference proteome</keyword>
<dbReference type="GO" id="GO:0006422">
    <property type="term" value="P:aspartyl-tRNA aminoacylation"/>
    <property type="evidence" value="ECO:0007669"/>
    <property type="project" value="TreeGrafter"/>
</dbReference>
<dbReference type="InterPro" id="IPR004115">
    <property type="entry name" value="GAD-like_sf"/>
</dbReference>
<reference evidence="9" key="1">
    <citation type="submission" date="2022-07" db="EMBL/GenBank/DDBJ databases">
        <title>Phylogenomic reconstructions and comparative analyses of Kickxellomycotina fungi.</title>
        <authorList>
            <person name="Reynolds N.K."/>
            <person name="Stajich J.E."/>
            <person name="Barry K."/>
            <person name="Grigoriev I.V."/>
            <person name="Crous P."/>
            <person name="Smith M.E."/>
        </authorList>
    </citation>
    <scope>NUCLEOTIDE SEQUENCE</scope>
    <source>
        <strain evidence="9">NBRC 100468</strain>
    </source>
</reference>
<keyword evidence="2 9" id="KW-0436">Ligase</keyword>
<dbReference type="InterPro" id="IPR002312">
    <property type="entry name" value="Asp/Asn-tRNA-synth_IIb"/>
</dbReference>
<dbReference type="OrthoDB" id="439710at2759"/>